<accession>A0ABD1ND90</accession>
<evidence type="ECO:0000313" key="5">
    <source>
        <dbReference type="EMBL" id="KAL2345543.1"/>
    </source>
</evidence>
<dbReference type="PANTHER" id="PTHR22595:SF174">
    <property type="entry name" value="CHITINASE"/>
    <property type="match status" value="1"/>
</dbReference>
<evidence type="ECO:0000256" key="3">
    <source>
        <dbReference type="SAM" id="Phobius"/>
    </source>
</evidence>
<dbReference type="Proteomes" id="UP001603857">
    <property type="component" value="Unassembled WGS sequence"/>
</dbReference>
<dbReference type="GO" id="GO:0008061">
    <property type="term" value="F:chitin binding"/>
    <property type="evidence" value="ECO:0007669"/>
    <property type="project" value="UniProtKB-KW"/>
</dbReference>
<dbReference type="PANTHER" id="PTHR22595">
    <property type="entry name" value="CHITINASE-RELATED"/>
    <property type="match status" value="1"/>
</dbReference>
<dbReference type="InterPro" id="IPR023346">
    <property type="entry name" value="Lysozyme-like_dom_sf"/>
</dbReference>
<evidence type="ECO:0000256" key="1">
    <source>
        <dbReference type="ARBA" id="ARBA00022669"/>
    </source>
</evidence>
<protein>
    <recommendedName>
        <fullName evidence="4">Glycoside hydrolase family 19 catalytic domain-containing protein</fullName>
    </recommendedName>
</protein>
<keyword evidence="3" id="KW-1133">Transmembrane helix</keyword>
<feature type="transmembrane region" description="Helical" evidence="3">
    <location>
        <begin position="20"/>
        <end position="44"/>
    </location>
</feature>
<keyword evidence="6" id="KW-1185">Reference proteome</keyword>
<gene>
    <name evidence="5" type="ORF">Fmac_006828</name>
</gene>
<sequence>MKNYVPSTPAFSNNDKRLLICSGFTVSVFSIAIGSIVSSLVSILRRAQVSSASRTTYSSSPTEASLHHHQILVPHHRIHHRSHPRRRPLPRVQRYYFNASSRQRGSRGVARIVGTKRKKKENEGHTQFGESGMCGRKRELAPKRSIFLLLRTFVSPGTYRHGAYNSSVSQDILRDPYNHVLQSILRDMSNWACKTIVHKSHKWARDTKLAQTGLSDPLARPVYIGLFPLRHPPLPSHIPPKNPILVLLPSFIIASESFPAFGTTGCLATRKSEIAAFFAQISHETTGGWPTAPDGPFAWGLCFKEEINPRVILVIPPTPNGLATQENLTREEVPFNFLVGKYVPTEADLAANRTAGYG</sequence>
<dbReference type="Gene3D" id="1.10.530.10">
    <property type="match status" value="1"/>
</dbReference>
<proteinExistence type="predicted"/>
<comment type="caution">
    <text evidence="5">The sequence shown here is derived from an EMBL/GenBank/DDBJ whole genome shotgun (WGS) entry which is preliminary data.</text>
</comment>
<dbReference type="SUPFAM" id="SSF53955">
    <property type="entry name" value="Lysozyme-like"/>
    <property type="match status" value="1"/>
</dbReference>
<dbReference type="CDD" id="cd00325">
    <property type="entry name" value="chitinase_GH19"/>
    <property type="match status" value="1"/>
</dbReference>
<evidence type="ECO:0000313" key="6">
    <source>
        <dbReference type="Proteomes" id="UP001603857"/>
    </source>
</evidence>
<organism evidence="5 6">
    <name type="scientific">Flemingia macrophylla</name>
    <dbReference type="NCBI Taxonomy" id="520843"/>
    <lineage>
        <taxon>Eukaryota</taxon>
        <taxon>Viridiplantae</taxon>
        <taxon>Streptophyta</taxon>
        <taxon>Embryophyta</taxon>
        <taxon>Tracheophyta</taxon>
        <taxon>Spermatophyta</taxon>
        <taxon>Magnoliopsida</taxon>
        <taxon>eudicotyledons</taxon>
        <taxon>Gunneridae</taxon>
        <taxon>Pentapetalae</taxon>
        <taxon>rosids</taxon>
        <taxon>fabids</taxon>
        <taxon>Fabales</taxon>
        <taxon>Fabaceae</taxon>
        <taxon>Papilionoideae</taxon>
        <taxon>50 kb inversion clade</taxon>
        <taxon>NPAAA clade</taxon>
        <taxon>indigoferoid/millettioid clade</taxon>
        <taxon>Phaseoleae</taxon>
        <taxon>Flemingia</taxon>
    </lineage>
</organism>
<keyword evidence="3" id="KW-0472">Membrane</keyword>
<dbReference type="AlphaFoldDB" id="A0ABD1ND90"/>
<evidence type="ECO:0000256" key="2">
    <source>
        <dbReference type="SAM" id="MobiDB-lite"/>
    </source>
</evidence>
<feature type="region of interest" description="Disordered" evidence="2">
    <location>
        <begin position="116"/>
        <end position="135"/>
    </location>
</feature>
<feature type="domain" description="Glycoside hydrolase family 19 catalytic" evidence="4">
    <location>
        <begin position="250"/>
        <end position="308"/>
    </location>
</feature>
<reference evidence="5 6" key="1">
    <citation type="submission" date="2024-08" db="EMBL/GenBank/DDBJ databases">
        <title>Insights into the chromosomal genome structure of Flemingia macrophylla.</title>
        <authorList>
            <person name="Ding Y."/>
            <person name="Zhao Y."/>
            <person name="Bi W."/>
            <person name="Wu M."/>
            <person name="Zhao G."/>
            <person name="Gong Y."/>
            <person name="Li W."/>
            <person name="Zhang P."/>
        </authorList>
    </citation>
    <scope>NUCLEOTIDE SEQUENCE [LARGE SCALE GENOMIC DNA]</scope>
    <source>
        <strain evidence="5">DYQJB</strain>
        <tissue evidence="5">Leaf</tissue>
    </source>
</reference>
<name>A0ABD1ND90_9FABA</name>
<dbReference type="Pfam" id="PF00182">
    <property type="entry name" value="Glyco_hydro_19"/>
    <property type="match status" value="1"/>
</dbReference>
<keyword evidence="1" id="KW-0147">Chitin-binding</keyword>
<dbReference type="InterPro" id="IPR000726">
    <property type="entry name" value="Glyco_hydro_19_cat"/>
</dbReference>
<evidence type="ECO:0000259" key="4">
    <source>
        <dbReference type="Pfam" id="PF00182"/>
    </source>
</evidence>
<keyword evidence="3" id="KW-0812">Transmembrane</keyword>
<dbReference type="EMBL" id="JBGMDY010000002">
    <property type="protein sequence ID" value="KAL2345543.1"/>
    <property type="molecule type" value="Genomic_DNA"/>
</dbReference>